<gene>
    <name evidence="5" type="ORF">F1D05_23605</name>
</gene>
<dbReference type="InterPro" id="IPR025241">
    <property type="entry name" value="DUF4190"/>
</dbReference>
<feature type="compositionally biased region" description="Pro residues" evidence="1">
    <location>
        <begin position="40"/>
        <end position="50"/>
    </location>
</feature>
<keyword evidence="2" id="KW-1133">Transmembrane helix</keyword>
<proteinExistence type="predicted"/>
<evidence type="ECO:0000313" key="6">
    <source>
        <dbReference type="Proteomes" id="UP000515563"/>
    </source>
</evidence>
<dbReference type="Pfam" id="PF13845">
    <property type="entry name" value="Septum_form"/>
    <property type="match status" value="1"/>
</dbReference>
<feature type="compositionally biased region" description="Low complexity" evidence="1">
    <location>
        <begin position="51"/>
        <end position="70"/>
    </location>
</feature>
<dbReference type="Pfam" id="PF13828">
    <property type="entry name" value="DUF4190"/>
    <property type="match status" value="1"/>
</dbReference>
<sequence>MSYPPYPPDPNRPQDTPPPSNFPTYGRQDQPAQQQNPATPFVPPSSPVQGPPYQGAPYQGQQQNPQYQVPPQGPQYPGPQYPPQYGNGYGYGYPGVQQVKTNGLATAALVCGLVSIFFWIIAPVAIGLGIAALVQIKRRHESGTAQAVVGLSIGSVVSLVGAVVLVFMFALDWTGSEQDYGSDEPVASYSATPDHVYVDDLIVGECFDDGSEEGAVVRQPCPESHDAELISNVTLPSGVYPGDAKVEESARVACRREFTKYIGISPDKSERKSVFWGPDEELWNDGDRIVVCAAYATGGDQLRGSVKGTRR</sequence>
<feature type="domain" description="DUF4190" evidence="3">
    <location>
        <begin position="104"/>
        <end position="163"/>
    </location>
</feature>
<dbReference type="Proteomes" id="UP000515563">
    <property type="component" value="Chromosome"/>
</dbReference>
<feature type="region of interest" description="Disordered" evidence="1">
    <location>
        <begin position="1"/>
        <end position="81"/>
    </location>
</feature>
<feature type="transmembrane region" description="Helical" evidence="2">
    <location>
        <begin position="103"/>
        <end position="136"/>
    </location>
</feature>
<dbReference type="RefSeq" id="WP_185442520.1">
    <property type="nucleotide sequence ID" value="NZ_CP043661.1"/>
</dbReference>
<dbReference type="InterPro" id="IPR026004">
    <property type="entry name" value="Septum_form"/>
</dbReference>
<evidence type="ECO:0000256" key="2">
    <source>
        <dbReference type="SAM" id="Phobius"/>
    </source>
</evidence>
<dbReference type="KEGG" id="kqi:F1D05_23605"/>
<evidence type="ECO:0000313" key="5">
    <source>
        <dbReference type="EMBL" id="QNE20345.1"/>
    </source>
</evidence>
<evidence type="ECO:0000259" key="3">
    <source>
        <dbReference type="Pfam" id="PF13828"/>
    </source>
</evidence>
<organism evidence="5 6">
    <name type="scientific">Kribbella qitaiheensis</name>
    <dbReference type="NCBI Taxonomy" id="1544730"/>
    <lineage>
        <taxon>Bacteria</taxon>
        <taxon>Bacillati</taxon>
        <taxon>Actinomycetota</taxon>
        <taxon>Actinomycetes</taxon>
        <taxon>Propionibacteriales</taxon>
        <taxon>Kribbellaceae</taxon>
        <taxon>Kribbella</taxon>
    </lineage>
</organism>
<keyword evidence="2" id="KW-0812">Transmembrane</keyword>
<accession>A0A7G6X280</accession>
<reference evidence="5 6" key="2">
    <citation type="journal article" date="2020" name="Microbiol. Resour. Announc.">
        <title>Antarctic desert soil bacteria exhibit high novel natural product potential, evaluated through long-read genome sequencing and comparative genomics.</title>
        <authorList>
            <person name="Benaud N."/>
            <person name="Edwards R.J."/>
            <person name="Amos T.G."/>
            <person name="D'Agostino P.M."/>
            <person name="Gutierrez-Chavez C."/>
            <person name="Montgomery K."/>
            <person name="Nicetic I."/>
            <person name="Ferrari B.C."/>
        </authorList>
    </citation>
    <scope>NUCLEOTIDE SEQUENCE [LARGE SCALE GENOMIC DNA]</scope>
    <source>
        <strain evidence="5 6">SPB151</strain>
    </source>
</reference>
<feature type="domain" description="Septum formation-related" evidence="4">
    <location>
        <begin position="204"/>
        <end position="292"/>
    </location>
</feature>
<reference evidence="6" key="1">
    <citation type="submission" date="2019-09" db="EMBL/GenBank/DDBJ databases">
        <title>Antimicrobial potential of Antarctic Bacteria.</title>
        <authorList>
            <person name="Benaud N."/>
            <person name="Edwards R.J."/>
            <person name="Ferrari B.C."/>
        </authorList>
    </citation>
    <scope>NUCLEOTIDE SEQUENCE [LARGE SCALE GENOMIC DNA]</scope>
    <source>
        <strain evidence="6">SPB151</strain>
    </source>
</reference>
<evidence type="ECO:0000256" key="1">
    <source>
        <dbReference type="SAM" id="MobiDB-lite"/>
    </source>
</evidence>
<name>A0A7G6X280_9ACTN</name>
<dbReference type="AlphaFoldDB" id="A0A7G6X280"/>
<feature type="compositionally biased region" description="Pro residues" evidence="1">
    <location>
        <begin position="71"/>
        <end position="81"/>
    </location>
</feature>
<feature type="compositionally biased region" description="Pro residues" evidence="1">
    <location>
        <begin position="1"/>
        <end position="21"/>
    </location>
</feature>
<protein>
    <submittedName>
        <fullName evidence="5">DUF4190 domain-containing protein</fullName>
    </submittedName>
</protein>
<evidence type="ECO:0000259" key="4">
    <source>
        <dbReference type="Pfam" id="PF13845"/>
    </source>
</evidence>
<keyword evidence="2" id="KW-0472">Membrane</keyword>
<feature type="transmembrane region" description="Helical" evidence="2">
    <location>
        <begin position="148"/>
        <end position="171"/>
    </location>
</feature>
<dbReference type="EMBL" id="CP043661">
    <property type="protein sequence ID" value="QNE20345.1"/>
    <property type="molecule type" value="Genomic_DNA"/>
</dbReference>
<keyword evidence="6" id="KW-1185">Reference proteome</keyword>